<evidence type="ECO:0000313" key="2">
    <source>
        <dbReference type="EMBL" id="QGR05066.1"/>
    </source>
</evidence>
<dbReference type="KEGG" id="ppho:CTZ24_01065"/>
<accession>A0AAP9KMP5</accession>
<evidence type="ECO:0000313" key="3">
    <source>
        <dbReference type="Proteomes" id="UP000424872"/>
    </source>
</evidence>
<name>A0AAP9KMP5_9GAMM</name>
<proteinExistence type="predicted"/>
<reference evidence="3" key="1">
    <citation type="submission" date="2017-11" db="EMBL/GenBank/DDBJ databases">
        <title>Genome sequence of Pantoea sp. MSR2.</title>
        <authorList>
            <person name="Nascimento F.X."/>
        </authorList>
    </citation>
    <scope>NUCLEOTIDE SEQUENCE [LARGE SCALE GENOMIC DNA]</scope>
    <source>
        <strain evidence="3">MSR2</strain>
    </source>
</reference>
<dbReference type="EMBL" id="CP024636">
    <property type="protein sequence ID" value="QGR05066.1"/>
    <property type="molecule type" value="Genomic_DNA"/>
</dbReference>
<dbReference type="Proteomes" id="UP000424872">
    <property type="component" value="Chromosome"/>
</dbReference>
<dbReference type="AlphaFoldDB" id="A0AAP9KMP5"/>
<gene>
    <name evidence="2" type="ORF">CTZ24_01065</name>
</gene>
<organism evidence="2 3">
    <name type="scientific">Pantoea phytobeneficialis</name>
    <dbReference type="NCBI Taxonomy" id="2052056"/>
    <lineage>
        <taxon>Bacteria</taxon>
        <taxon>Pseudomonadati</taxon>
        <taxon>Pseudomonadota</taxon>
        <taxon>Gammaproteobacteria</taxon>
        <taxon>Enterobacterales</taxon>
        <taxon>Erwiniaceae</taxon>
        <taxon>Pantoea</taxon>
    </lineage>
</organism>
<feature type="region of interest" description="Disordered" evidence="1">
    <location>
        <begin position="14"/>
        <end position="34"/>
    </location>
</feature>
<protein>
    <submittedName>
        <fullName evidence="2">Uncharacterized protein</fullName>
    </submittedName>
</protein>
<sequence length="59" mass="6343">MVLRRYAVLATVSSSYPPPSGRSPDITHPSATRHPRSKLLCATVRLACVRPAASVQSEP</sequence>
<evidence type="ECO:0000256" key="1">
    <source>
        <dbReference type="SAM" id="MobiDB-lite"/>
    </source>
</evidence>